<dbReference type="Proteomes" id="UP000191135">
    <property type="component" value="Chromosome"/>
</dbReference>
<dbReference type="InterPro" id="IPR008331">
    <property type="entry name" value="Ferritin_DPS_dom"/>
</dbReference>
<evidence type="ECO:0000256" key="2">
    <source>
        <dbReference type="RuleBase" id="RU003875"/>
    </source>
</evidence>
<dbReference type="InterPro" id="IPR012347">
    <property type="entry name" value="Ferritin-like"/>
</dbReference>
<dbReference type="CDD" id="cd01043">
    <property type="entry name" value="DPS"/>
    <property type="match status" value="1"/>
</dbReference>
<keyword evidence="5" id="KW-0238">DNA-binding</keyword>
<dbReference type="STRING" id="1122214.Mame_02886"/>
<dbReference type="KEGG" id="mmed:Mame_02886"/>
<dbReference type="eggNOG" id="COG0783">
    <property type="taxonomic scope" value="Bacteria"/>
</dbReference>
<proteinExistence type="inferred from homology"/>
<evidence type="ECO:0000256" key="1">
    <source>
        <dbReference type="ARBA" id="ARBA00009497"/>
    </source>
</evidence>
<dbReference type="InterPro" id="IPR002177">
    <property type="entry name" value="DPS_DNA-bd"/>
</dbReference>
<comment type="similarity">
    <text evidence="1 2">Belongs to the Dps family.</text>
</comment>
<dbReference type="RefSeq" id="WP_018063201.1">
    <property type="nucleotide sequence ID" value="NZ_AQWH01000002.1"/>
</dbReference>
<dbReference type="PANTHER" id="PTHR42932">
    <property type="entry name" value="GENERAL STRESS PROTEIN 20U"/>
    <property type="match status" value="1"/>
</dbReference>
<protein>
    <submittedName>
        <fullName evidence="5">Metalloregulation DNA-binding stress protein</fullName>
    </submittedName>
</protein>
<accession>A0A1U9Z3D1</accession>
<feature type="region of interest" description="Disordered" evidence="3">
    <location>
        <begin position="1"/>
        <end position="22"/>
    </location>
</feature>
<dbReference type="AlphaFoldDB" id="A0A1U9Z3D1"/>
<dbReference type="EMBL" id="CP020330">
    <property type="protein sequence ID" value="AQZ52209.1"/>
    <property type="molecule type" value="Genomic_DNA"/>
</dbReference>
<evidence type="ECO:0000256" key="3">
    <source>
        <dbReference type="SAM" id="MobiDB-lite"/>
    </source>
</evidence>
<feature type="domain" description="Ferritin/DPS" evidence="4">
    <location>
        <begin position="32"/>
        <end position="169"/>
    </location>
</feature>
<keyword evidence="6" id="KW-1185">Reference proteome</keyword>
<evidence type="ECO:0000259" key="4">
    <source>
        <dbReference type="Pfam" id="PF00210"/>
    </source>
</evidence>
<dbReference type="InterPro" id="IPR009078">
    <property type="entry name" value="Ferritin-like_SF"/>
</dbReference>
<dbReference type="OrthoDB" id="9797687at2"/>
<dbReference type="PANTHER" id="PTHR42932:SF3">
    <property type="entry name" value="DNA PROTECTION DURING STARVATION PROTEIN"/>
    <property type="match status" value="1"/>
</dbReference>
<evidence type="ECO:0000313" key="5">
    <source>
        <dbReference type="EMBL" id="AQZ52209.1"/>
    </source>
</evidence>
<dbReference type="PIRSF" id="PIRSF005900">
    <property type="entry name" value="Dps"/>
    <property type="match status" value="1"/>
</dbReference>
<dbReference type="PRINTS" id="PR01346">
    <property type="entry name" value="HELNAPAPROT"/>
</dbReference>
<dbReference type="GO" id="GO:0008199">
    <property type="term" value="F:ferric iron binding"/>
    <property type="evidence" value="ECO:0007669"/>
    <property type="project" value="InterPro"/>
</dbReference>
<name>A0A1U9Z3D1_9HYPH</name>
<organism evidence="5 6">
    <name type="scientific">Martelella mediterranea DSM 17316</name>
    <dbReference type="NCBI Taxonomy" id="1122214"/>
    <lineage>
        <taxon>Bacteria</taxon>
        <taxon>Pseudomonadati</taxon>
        <taxon>Pseudomonadota</taxon>
        <taxon>Alphaproteobacteria</taxon>
        <taxon>Hyphomicrobiales</taxon>
        <taxon>Aurantimonadaceae</taxon>
        <taxon>Martelella</taxon>
    </lineage>
</organism>
<gene>
    <name evidence="5" type="primary">mrgA</name>
    <name evidence="5" type="ORF">Mame_02886</name>
</gene>
<dbReference type="SUPFAM" id="SSF47240">
    <property type="entry name" value="Ferritin-like"/>
    <property type="match status" value="1"/>
</dbReference>
<sequence>MNSTIKERRSASLHTPSGLGAEAGRDITAGANALLADVFALFMKTKNFHWHMSGASFRDWHLMLDDQSDELMAITDPLAERVRKLGGSTLRSIRDISAKQRIADNDAEFVHPHEMLAELRSDNADLAARMRALHAVCDEHNDVATASLLENWIDETEKRIWFLFEILRSTNA</sequence>
<dbReference type="Gene3D" id="1.20.1260.10">
    <property type="match status" value="1"/>
</dbReference>
<evidence type="ECO:0000313" key="6">
    <source>
        <dbReference type="Proteomes" id="UP000191135"/>
    </source>
</evidence>
<dbReference type="GO" id="GO:0003677">
    <property type="term" value="F:DNA binding"/>
    <property type="evidence" value="ECO:0007669"/>
    <property type="project" value="UniProtKB-KW"/>
</dbReference>
<dbReference type="Pfam" id="PF00210">
    <property type="entry name" value="Ferritin"/>
    <property type="match status" value="1"/>
</dbReference>
<reference evidence="5 6" key="1">
    <citation type="submission" date="2017-03" db="EMBL/GenBank/DDBJ databases">
        <title>Foreign affairs: Plasmid Transfer between Roseobacters and Rhizobia.</title>
        <authorList>
            <person name="Bartling P."/>
            <person name="Bunk B."/>
            <person name="Overmann J."/>
            <person name="Brinkmann H."/>
            <person name="Petersen J."/>
        </authorList>
    </citation>
    <scope>NUCLEOTIDE SEQUENCE [LARGE SCALE GENOMIC DNA]</scope>
    <source>
        <strain evidence="5 6">MACL11</strain>
    </source>
</reference>
<feature type="compositionally biased region" description="Basic and acidic residues" evidence="3">
    <location>
        <begin position="1"/>
        <end position="10"/>
    </location>
</feature>